<gene>
    <name evidence="8" type="ORF">ABOZ73_03820</name>
</gene>
<keyword evidence="3 5" id="KW-1133">Transmembrane helix</keyword>
<evidence type="ECO:0000256" key="3">
    <source>
        <dbReference type="ARBA" id="ARBA00022989"/>
    </source>
</evidence>
<proteinExistence type="predicted"/>
<evidence type="ECO:0000259" key="7">
    <source>
        <dbReference type="Pfam" id="PF05569"/>
    </source>
</evidence>
<dbReference type="PANTHER" id="PTHR34978:SF3">
    <property type="entry name" value="SLR0241 PROTEIN"/>
    <property type="match status" value="1"/>
</dbReference>
<evidence type="ECO:0000256" key="5">
    <source>
        <dbReference type="SAM" id="Phobius"/>
    </source>
</evidence>
<feature type="transmembrane region" description="Helical" evidence="5">
    <location>
        <begin position="6"/>
        <end position="26"/>
    </location>
</feature>
<dbReference type="InterPro" id="IPR008756">
    <property type="entry name" value="Peptidase_M56"/>
</dbReference>
<dbReference type="InterPro" id="IPR037682">
    <property type="entry name" value="TonB_C"/>
</dbReference>
<dbReference type="PANTHER" id="PTHR34978">
    <property type="entry name" value="POSSIBLE SENSOR-TRANSDUCER PROTEIN BLAR"/>
    <property type="match status" value="1"/>
</dbReference>
<dbReference type="CDD" id="cd07341">
    <property type="entry name" value="M56_BlaR1_MecR1_like"/>
    <property type="match status" value="1"/>
</dbReference>
<dbReference type="EMBL" id="CP158375">
    <property type="protein sequence ID" value="XDO97560.1"/>
    <property type="molecule type" value="Genomic_DNA"/>
</dbReference>
<comment type="subcellular location">
    <subcellularLocation>
        <location evidence="1">Membrane</location>
        <topology evidence="1">Single-pass membrane protein</topology>
    </subcellularLocation>
</comment>
<reference evidence="8" key="1">
    <citation type="submission" date="2024-06" db="EMBL/GenBank/DDBJ databases">
        <title>Caulobacter inopinatus, sp. nov.</title>
        <authorList>
            <person name="Donachie S.P."/>
        </authorList>
    </citation>
    <scope>NUCLEOTIDE SEQUENCE</scope>
    <source>
        <strain evidence="8">73W</strain>
    </source>
</reference>
<dbReference type="NCBIfam" id="TIGR01352">
    <property type="entry name" value="tonB_Cterm"/>
    <property type="match status" value="1"/>
</dbReference>
<dbReference type="Pfam" id="PF05569">
    <property type="entry name" value="Peptidase_M56"/>
    <property type="match status" value="1"/>
</dbReference>
<feature type="transmembrane region" description="Helical" evidence="5">
    <location>
        <begin position="277"/>
        <end position="298"/>
    </location>
</feature>
<sequence length="403" mass="41792">MIDDLLTGLLSANLAAAAAIGVAALLRRPVRRRFGAQAAYRLWIVPVLAAVGALVPAEPGEGAAAELMLTTADAAGTVLKTAVDAGVDPGFWLAALWAAGAVAAAGLLAWRQGRYVRMLGTLTPLPERPHLLVSQSSTAGPALVGALRPRLILPADFEGRFGPAEQAVIIAHEEAHLRAGDPLINAVAAAVQCLAWFNPAVHLGVRLLRIDQELACDAAVLAARPGVQRLYAETLLKSQLADQPLPLGCHWPTSAQHPLKERIAMLKSPSPAFGRRLAGLALVGGLAAAAAWAAWAAAPAEPQLITAPDWISRPSGSDIAAFYPAAAKAKGQAGKGLIECRITAEGTLNACSVVREEPLDAGFGPATVALAEKFRIAPMSKDGVATIGGKIRIPVMWRAPGVQ</sequence>
<evidence type="ECO:0000259" key="6">
    <source>
        <dbReference type="Pfam" id="PF03544"/>
    </source>
</evidence>
<keyword evidence="4 5" id="KW-0472">Membrane</keyword>
<feature type="domain" description="Peptidase M56" evidence="7">
    <location>
        <begin position="9"/>
        <end position="266"/>
    </location>
</feature>
<evidence type="ECO:0000256" key="1">
    <source>
        <dbReference type="ARBA" id="ARBA00004167"/>
    </source>
</evidence>
<dbReference type="Gene3D" id="3.30.1150.10">
    <property type="match status" value="1"/>
</dbReference>
<dbReference type="InterPro" id="IPR052173">
    <property type="entry name" value="Beta-lactam_resp_regulator"/>
</dbReference>
<feature type="transmembrane region" description="Helical" evidence="5">
    <location>
        <begin position="90"/>
        <end position="110"/>
    </location>
</feature>
<organism evidence="8">
    <name type="scientific">Caulobacter sp. 73W</name>
    <dbReference type="NCBI Taxonomy" id="3161137"/>
    <lineage>
        <taxon>Bacteria</taxon>
        <taxon>Pseudomonadati</taxon>
        <taxon>Pseudomonadota</taxon>
        <taxon>Alphaproteobacteria</taxon>
        <taxon>Caulobacterales</taxon>
        <taxon>Caulobacteraceae</taxon>
        <taxon>Caulobacter</taxon>
    </lineage>
</organism>
<evidence type="ECO:0000256" key="2">
    <source>
        <dbReference type="ARBA" id="ARBA00022692"/>
    </source>
</evidence>
<accession>A0AB39KVA2</accession>
<dbReference type="Pfam" id="PF03544">
    <property type="entry name" value="TonB_C"/>
    <property type="match status" value="1"/>
</dbReference>
<protein>
    <submittedName>
        <fullName evidence="8">TonB family protein</fullName>
    </submittedName>
</protein>
<keyword evidence="2 5" id="KW-0812">Transmembrane</keyword>
<feature type="transmembrane region" description="Helical" evidence="5">
    <location>
        <begin position="38"/>
        <end position="57"/>
    </location>
</feature>
<evidence type="ECO:0000313" key="8">
    <source>
        <dbReference type="EMBL" id="XDO97560.1"/>
    </source>
</evidence>
<dbReference type="SUPFAM" id="SSF74653">
    <property type="entry name" value="TolA/TonB C-terminal domain"/>
    <property type="match status" value="1"/>
</dbReference>
<dbReference type="AlphaFoldDB" id="A0AB39KVA2"/>
<feature type="domain" description="TonB C-terminal" evidence="6">
    <location>
        <begin position="322"/>
        <end position="397"/>
    </location>
</feature>
<dbReference type="InterPro" id="IPR006260">
    <property type="entry name" value="TonB/TolA_C"/>
</dbReference>
<name>A0AB39KVA2_9CAUL</name>
<dbReference type="GO" id="GO:0055085">
    <property type="term" value="P:transmembrane transport"/>
    <property type="evidence" value="ECO:0007669"/>
    <property type="project" value="InterPro"/>
</dbReference>
<evidence type="ECO:0000256" key="4">
    <source>
        <dbReference type="ARBA" id="ARBA00023136"/>
    </source>
</evidence>
<dbReference type="GO" id="GO:0016020">
    <property type="term" value="C:membrane"/>
    <property type="evidence" value="ECO:0007669"/>
    <property type="project" value="UniProtKB-SubCell"/>
</dbReference>
<dbReference type="RefSeq" id="WP_369060864.1">
    <property type="nucleotide sequence ID" value="NZ_CP158375.1"/>
</dbReference>